<comment type="caution">
    <text evidence="2">The sequence shown here is derived from an EMBL/GenBank/DDBJ whole genome shotgun (WGS) entry which is preliminary data.</text>
</comment>
<organism evidence="2 3">
    <name type="scientific">Devosia nanyangense</name>
    <dbReference type="NCBI Taxonomy" id="1228055"/>
    <lineage>
        <taxon>Bacteria</taxon>
        <taxon>Pseudomonadati</taxon>
        <taxon>Pseudomonadota</taxon>
        <taxon>Alphaproteobacteria</taxon>
        <taxon>Hyphomicrobiales</taxon>
        <taxon>Devosiaceae</taxon>
        <taxon>Devosia</taxon>
    </lineage>
</organism>
<dbReference type="InterPro" id="IPR018772">
    <property type="entry name" value="Transcription_activator_HlyU"/>
</dbReference>
<evidence type="ECO:0000313" key="3">
    <source>
        <dbReference type="Proteomes" id="UP000782610"/>
    </source>
</evidence>
<dbReference type="EMBL" id="JACRAF010000004">
    <property type="protein sequence ID" value="MBI4920321.1"/>
    <property type="molecule type" value="Genomic_DNA"/>
</dbReference>
<feature type="region of interest" description="Disordered" evidence="1">
    <location>
        <begin position="1"/>
        <end position="27"/>
    </location>
</feature>
<dbReference type="AlphaFoldDB" id="A0A933L0G7"/>
<protein>
    <recommendedName>
        <fullName evidence="4">Transcriptional activator HlyU</fullName>
    </recommendedName>
</protein>
<dbReference type="Pfam" id="PF10115">
    <property type="entry name" value="HlyU"/>
    <property type="match status" value="1"/>
</dbReference>
<sequence>MSFWKSLFGGGGGTPAEPVPSPGEEYKGFTVRATPTAVGSEYQLAGTIEKSVGGELKSYKFVRADRMSSRDEAVSFALAKGRQIIDEQGEGVFAQNWPKTN</sequence>
<evidence type="ECO:0000313" key="2">
    <source>
        <dbReference type="EMBL" id="MBI4920321.1"/>
    </source>
</evidence>
<evidence type="ECO:0000256" key="1">
    <source>
        <dbReference type="SAM" id="MobiDB-lite"/>
    </source>
</evidence>
<proteinExistence type="predicted"/>
<evidence type="ECO:0008006" key="4">
    <source>
        <dbReference type="Google" id="ProtNLM"/>
    </source>
</evidence>
<reference evidence="2" key="1">
    <citation type="submission" date="2020-07" db="EMBL/GenBank/DDBJ databases">
        <title>Huge and variable diversity of episymbiotic CPR bacteria and DPANN archaea in groundwater ecosystems.</title>
        <authorList>
            <person name="He C.Y."/>
            <person name="Keren R."/>
            <person name="Whittaker M."/>
            <person name="Farag I.F."/>
            <person name="Doudna J."/>
            <person name="Cate J.H.D."/>
            <person name="Banfield J.F."/>
        </authorList>
    </citation>
    <scope>NUCLEOTIDE SEQUENCE</scope>
    <source>
        <strain evidence="2">NC_groundwater_1586_Pr3_B-0.1um_66_15</strain>
    </source>
</reference>
<accession>A0A933L0G7</accession>
<gene>
    <name evidence="2" type="ORF">HY834_01105</name>
</gene>
<name>A0A933L0G7_9HYPH</name>
<dbReference type="Proteomes" id="UP000782610">
    <property type="component" value="Unassembled WGS sequence"/>
</dbReference>